<keyword evidence="1" id="KW-0813">Transport</keyword>
<evidence type="ECO:0000259" key="4">
    <source>
        <dbReference type="PROSITE" id="PS50893"/>
    </source>
</evidence>
<dbReference type="InterPro" id="IPR027417">
    <property type="entry name" value="P-loop_NTPase"/>
</dbReference>
<evidence type="ECO:0000313" key="6">
    <source>
        <dbReference type="Proteomes" id="UP001595444"/>
    </source>
</evidence>
<dbReference type="InterPro" id="IPR017911">
    <property type="entry name" value="MacB-like_ATP-bd"/>
</dbReference>
<keyword evidence="3 5" id="KW-0067">ATP-binding</keyword>
<gene>
    <name evidence="5" type="ORF">ACFOKA_09560</name>
</gene>
<dbReference type="PROSITE" id="PS00211">
    <property type="entry name" value="ABC_TRANSPORTER_1"/>
    <property type="match status" value="1"/>
</dbReference>
<dbReference type="GO" id="GO:0005524">
    <property type="term" value="F:ATP binding"/>
    <property type="evidence" value="ECO:0007669"/>
    <property type="project" value="UniProtKB-KW"/>
</dbReference>
<name>A0ABV7D547_9PROT</name>
<evidence type="ECO:0000256" key="3">
    <source>
        <dbReference type="ARBA" id="ARBA00022840"/>
    </source>
</evidence>
<dbReference type="PROSITE" id="PS50893">
    <property type="entry name" value="ABC_TRANSPORTER_2"/>
    <property type="match status" value="1"/>
</dbReference>
<feature type="domain" description="ABC transporter" evidence="4">
    <location>
        <begin position="2"/>
        <end position="227"/>
    </location>
</feature>
<dbReference type="InterPro" id="IPR015854">
    <property type="entry name" value="ABC_transpr_LolD-like"/>
</dbReference>
<evidence type="ECO:0000313" key="5">
    <source>
        <dbReference type="EMBL" id="MFC3052149.1"/>
    </source>
</evidence>
<evidence type="ECO:0000256" key="2">
    <source>
        <dbReference type="ARBA" id="ARBA00022741"/>
    </source>
</evidence>
<dbReference type="InterPro" id="IPR003439">
    <property type="entry name" value="ABC_transporter-like_ATP-bd"/>
</dbReference>
<proteinExistence type="predicted"/>
<dbReference type="SMART" id="SM00382">
    <property type="entry name" value="AAA"/>
    <property type="match status" value="1"/>
</dbReference>
<dbReference type="Proteomes" id="UP001595444">
    <property type="component" value="Unassembled WGS sequence"/>
</dbReference>
<sequence length="227" mass="24672">MLKLKNLSKVYKTSTVETAALDGIDIEIGRGEFVAIMGPSGCGKSTLLNIIGMLDTPTDGEYFFMDENVAAYPEAKLASIRKHNIGFIFQSFNLIDELSVEENIELALLYHGIPASERHDRVSSVMDKVGIAHRAKHMPGQLSGGQQQRVAVARAVVGNQAMILADEPTGNLDSAHGQEVMEMLQGLNEEGTTIVMVTHSPAHADYARRTINLFDGHVVTQNIRAAV</sequence>
<protein>
    <submittedName>
        <fullName evidence="5">ABC transporter ATP-binding protein</fullName>
    </submittedName>
</protein>
<dbReference type="InterPro" id="IPR003593">
    <property type="entry name" value="AAA+_ATPase"/>
</dbReference>
<dbReference type="EMBL" id="JBHRSL010000010">
    <property type="protein sequence ID" value="MFC3052149.1"/>
    <property type="molecule type" value="Genomic_DNA"/>
</dbReference>
<dbReference type="Pfam" id="PF00005">
    <property type="entry name" value="ABC_tran"/>
    <property type="match status" value="1"/>
</dbReference>
<dbReference type="Gene3D" id="3.40.50.300">
    <property type="entry name" value="P-loop containing nucleotide triphosphate hydrolases"/>
    <property type="match status" value="1"/>
</dbReference>
<dbReference type="InterPro" id="IPR017871">
    <property type="entry name" value="ABC_transporter-like_CS"/>
</dbReference>
<reference evidence="6" key="1">
    <citation type="journal article" date="2019" name="Int. J. Syst. Evol. Microbiol.">
        <title>The Global Catalogue of Microorganisms (GCM) 10K type strain sequencing project: providing services to taxonomists for standard genome sequencing and annotation.</title>
        <authorList>
            <consortium name="The Broad Institute Genomics Platform"/>
            <consortium name="The Broad Institute Genome Sequencing Center for Infectious Disease"/>
            <person name="Wu L."/>
            <person name="Ma J."/>
        </authorList>
    </citation>
    <scope>NUCLEOTIDE SEQUENCE [LARGE SCALE GENOMIC DNA]</scope>
    <source>
        <strain evidence="6">KCTC 62164</strain>
    </source>
</reference>
<dbReference type="PANTHER" id="PTHR24220:SF648">
    <property type="entry name" value="ABC TRANSPORTER ATP-BINDING PROTEIN YTRE"/>
    <property type="match status" value="1"/>
</dbReference>
<dbReference type="PANTHER" id="PTHR24220">
    <property type="entry name" value="IMPORT ATP-BINDING PROTEIN"/>
    <property type="match status" value="1"/>
</dbReference>
<dbReference type="CDD" id="cd03255">
    <property type="entry name" value="ABC_MJ0796_LolCDE_FtsE"/>
    <property type="match status" value="1"/>
</dbReference>
<keyword evidence="2" id="KW-0547">Nucleotide-binding</keyword>
<dbReference type="SUPFAM" id="SSF52540">
    <property type="entry name" value="P-loop containing nucleoside triphosphate hydrolases"/>
    <property type="match status" value="1"/>
</dbReference>
<organism evidence="5 6">
    <name type="scientific">Kordiimonas pumila</name>
    <dbReference type="NCBI Taxonomy" id="2161677"/>
    <lineage>
        <taxon>Bacteria</taxon>
        <taxon>Pseudomonadati</taxon>
        <taxon>Pseudomonadota</taxon>
        <taxon>Alphaproteobacteria</taxon>
        <taxon>Kordiimonadales</taxon>
        <taxon>Kordiimonadaceae</taxon>
        <taxon>Kordiimonas</taxon>
    </lineage>
</organism>
<dbReference type="RefSeq" id="WP_194214164.1">
    <property type="nucleotide sequence ID" value="NZ_CP061205.1"/>
</dbReference>
<evidence type="ECO:0000256" key="1">
    <source>
        <dbReference type="ARBA" id="ARBA00022448"/>
    </source>
</evidence>
<keyword evidence="6" id="KW-1185">Reference proteome</keyword>
<comment type="caution">
    <text evidence="5">The sequence shown here is derived from an EMBL/GenBank/DDBJ whole genome shotgun (WGS) entry which is preliminary data.</text>
</comment>
<accession>A0ABV7D547</accession>